<protein>
    <recommendedName>
        <fullName evidence="3">DUF3310 domain-containing protein</fullName>
    </recommendedName>
</protein>
<sequence length="213" mass="24894">MFNSLRKFLNKWKYNQWNYEERMGIEEIIMSSKEDEQMKLYHTGTQDDYNALMIELEEEGYKWNEVEKATENNAWDVFKDNTVVIKECDADLGFSSKGYCERIYIDTPIQKYKAKQDKVVKCHEDAANAMKAFSSGGVSMKNENTDNVNNPAHYTAGGIETLDYIKAKVKDYPSYVAGNILKYVSRYEHKNGIEDLKKAQFYLNDLIEWMESE</sequence>
<dbReference type="Proteomes" id="UP000272537">
    <property type="component" value="Unassembled WGS sequence"/>
</dbReference>
<evidence type="ECO:0008006" key="3">
    <source>
        <dbReference type="Google" id="ProtNLM"/>
    </source>
</evidence>
<accession>A0AB37NDA1</accession>
<evidence type="ECO:0000313" key="2">
    <source>
        <dbReference type="Proteomes" id="UP000272537"/>
    </source>
</evidence>
<dbReference type="EMBL" id="QXLS01000011">
    <property type="protein sequence ID" value="RKA04762.1"/>
    <property type="molecule type" value="Genomic_DNA"/>
</dbReference>
<evidence type="ECO:0000313" key="1">
    <source>
        <dbReference type="EMBL" id="RKA04762.1"/>
    </source>
</evidence>
<organism evidence="1 2">
    <name type="scientific">Listeria monocytogenes</name>
    <dbReference type="NCBI Taxonomy" id="1639"/>
    <lineage>
        <taxon>Bacteria</taxon>
        <taxon>Bacillati</taxon>
        <taxon>Bacillota</taxon>
        <taxon>Bacilli</taxon>
        <taxon>Bacillales</taxon>
        <taxon>Listeriaceae</taxon>
        <taxon>Listeria</taxon>
    </lineage>
</organism>
<dbReference type="Pfam" id="PF11753">
    <property type="entry name" value="DUF3310"/>
    <property type="match status" value="1"/>
</dbReference>
<gene>
    <name evidence="1" type="ORF">DYZ80_03048</name>
</gene>
<dbReference type="AlphaFoldDB" id="A0AB37NDA1"/>
<dbReference type="InterPro" id="IPR021739">
    <property type="entry name" value="SaV-like"/>
</dbReference>
<proteinExistence type="predicted"/>
<comment type="caution">
    <text evidence="1">The sequence shown here is derived from an EMBL/GenBank/DDBJ whole genome shotgun (WGS) entry which is preliminary data.</text>
</comment>
<name>A0AB37NDA1_LISMN</name>
<reference evidence="1 2" key="1">
    <citation type="journal article" date="2018" name="BMC Genomics">
        <title>Genes significantly associated with lineage II food isolates of Listeria monocytogenes.</title>
        <authorList>
            <person name="Pirone-Davies C."/>
            <person name="Chen Y."/>
            <person name="Pightling A."/>
            <person name="Ryan G."/>
            <person name="Wang Y."/>
            <person name="Yao K."/>
            <person name="Hoffmann M."/>
            <person name="Allard M.W."/>
        </authorList>
    </citation>
    <scope>NUCLEOTIDE SEQUENCE [LARGE SCALE GENOMIC DNA]</scope>
    <source>
        <strain evidence="1 2">PNUSAL000550</strain>
    </source>
</reference>